<accession>A0A858JP06</accession>
<dbReference type="GeneID" id="85022034"/>
<reference evidence="1 2" key="1">
    <citation type="submission" date="2020-03" db="EMBL/GenBank/DDBJ databases">
        <title>Isolation of cellulose-producing strains, genome characterization and application of the synthesized cellulose films as an economical and sustainable material for piezoelectric sensor construction.</title>
        <authorList>
            <person name="Mangayil R.K."/>
        </authorList>
    </citation>
    <scope>NUCLEOTIDE SEQUENCE [LARGE SCALE GENOMIC DNA]</scope>
    <source>
        <strain evidence="1 2">ENS 9a1a</strain>
    </source>
</reference>
<dbReference type="Gene3D" id="3.20.170.20">
    <property type="entry name" value="Protein of unknown function DUF952"/>
    <property type="match status" value="1"/>
</dbReference>
<dbReference type="RefSeq" id="WP_166498140.1">
    <property type="nucleotide sequence ID" value="NZ_CP050139.1"/>
</dbReference>
<dbReference type="AlphaFoldDB" id="A0A858JP06"/>
<dbReference type="InterPro" id="IPR009297">
    <property type="entry name" value="DUF952"/>
</dbReference>
<dbReference type="PANTHER" id="PTHR34129">
    <property type="entry name" value="BLR1139 PROTEIN"/>
    <property type="match status" value="1"/>
</dbReference>
<dbReference type="SUPFAM" id="SSF56399">
    <property type="entry name" value="ADP-ribosylation"/>
    <property type="match status" value="1"/>
</dbReference>
<keyword evidence="2" id="KW-1185">Reference proteome</keyword>
<dbReference type="KEGG" id="kre:GWK63_07700"/>
<dbReference type="Pfam" id="PF06108">
    <property type="entry name" value="DUF952"/>
    <property type="match status" value="1"/>
</dbReference>
<dbReference type="Proteomes" id="UP000502533">
    <property type="component" value="Chromosome"/>
</dbReference>
<organism evidence="1 2">
    <name type="scientific">Komagataeibacter rhaeticus</name>
    <dbReference type="NCBI Taxonomy" id="215221"/>
    <lineage>
        <taxon>Bacteria</taxon>
        <taxon>Pseudomonadati</taxon>
        <taxon>Pseudomonadota</taxon>
        <taxon>Alphaproteobacteria</taxon>
        <taxon>Acetobacterales</taxon>
        <taxon>Acetobacteraceae</taxon>
        <taxon>Komagataeibacter</taxon>
    </lineage>
</organism>
<dbReference type="PANTHER" id="PTHR34129:SF1">
    <property type="entry name" value="DUF952 DOMAIN-CONTAINING PROTEIN"/>
    <property type="match status" value="1"/>
</dbReference>
<proteinExistence type="predicted"/>
<evidence type="ECO:0000313" key="1">
    <source>
        <dbReference type="EMBL" id="QIP35363.1"/>
    </source>
</evidence>
<protein>
    <submittedName>
        <fullName evidence="1">DUF952 domain-containing protein</fullName>
    </submittedName>
</protein>
<dbReference type="EMBL" id="CP050139">
    <property type="protein sequence ID" value="QIP35363.1"/>
    <property type="molecule type" value="Genomic_DNA"/>
</dbReference>
<sequence>MAGNLVYKILTMDEYGTFLRTGSFAGSPADVADGFIHLSAADQVTGTRARHFAGQDGLWVLAVDLSRLPPAAVRWEPARAALHVGLSLRAGGRQRGAACLTRVPGYLYGV</sequence>
<name>A0A858JP06_9PROT</name>
<evidence type="ECO:0000313" key="2">
    <source>
        <dbReference type="Proteomes" id="UP000502533"/>
    </source>
</evidence>
<gene>
    <name evidence="1" type="ORF">GWK63_07700</name>
</gene>